<evidence type="ECO:0000259" key="2">
    <source>
        <dbReference type="SMART" id="SM00867"/>
    </source>
</evidence>
<feature type="signal peptide" evidence="1">
    <location>
        <begin position="1"/>
        <end position="19"/>
    </location>
</feature>
<comment type="caution">
    <text evidence="3">The sequence shown here is derived from an EMBL/GenBank/DDBJ whole genome shotgun (WGS) entry which is preliminary data.</text>
</comment>
<reference evidence="3 4" key="1">
    <citation type="submission" date="2018-08" db="EMBL/GenBank/DDBJ databases">
        <title>Mucilaginibacter terrae sp. nov., isolated from manganese diggings.</title>
        <authorList>
            <person name="Huang Y."/>
            <person name="Zhou Z."/>
        </authorList>
    </citation>
    <scope>NUCLEOTIDE SEQUENCE [LARGE SCALE GENOMIC DNA]</scope>
    <source>
        <strain evidence="3 4">ZH6</strain>
    </source>
</reference>
<protein>
    <submittedName>
        <fullName evidence="3">Polyisoprenoid-binding protein</fullName>
    </submittedName>
</protein>
<accession>A0A3E2NJS8</accession>
<dbReference type="SUPFAM" id="SSF101874">
    <property type="entry name" value="YceI-like"/>
    <property type="match status" value="1"/>
</dbReference>
<dbReference type="EMBL" id="QWDE01000006">
    <property type="protein sequence ID" value="RFZ81247.1"/>
    <property type="molecule type" value="Genomic_DNA"/>
</dbReference>
<dbReference type="InterPro" id="IPR036761">
    <property type="entry name" value="TTHA0802/YceI-like_sf"/>
</dbReference>
<organism evidence="3 4">
    <name type="scientific">Mucilaginibacter terrenus</name>
    <dbReference type="NCBI Taxonomy" id="2482727"/>
    <lineage>
        <taxon>Bacteria</taxon>
        <taxon>Pseudomonadati</taxon>
        <taxon>Bacteroidota</taxon>
        <taxon>Sphingobacteriia</taxon>
        <taxon>Sphingobacteriales</taxon>
        <taxon>Sphingobacteriaceae</taxon>
        <taxon>Mucilaginibacter</taxon>
    </lineage>
</organism>
<dbReference type="OrthoDB" id="9811006at2"/>
<feature type="domain" description="Lipid/polyisoprenoid-binding YceI-like" evidence="2">
    <location>
        <begin position="17"/>
        <end position="176"/>
    </location>
</feature>
<dbReference type="Proteomes" id="UP000260823">
    <property type="component" value="Unassembled WGS sequence"/>
</dbReference>
<keyword evidence="1" id="KW-0732">Signal</keyword>
<dbReference type="Pfam" id="PF04264">
    <property type="entry name" value="YceI"/>
    <property type="match status" value="1"/>
</dbReference>
<gene>
    <name evidence="3" type="ORF">DYU05_19895</name>
</gene>
<dbReference type="PANTHER" id="PTHR34406:SF1">
    <property type="entry name" value="PROTEIN YCEI"/>
    <property type="match status" value="1"/>
</dbReference>
<keyword evidence="4" id="KW-1185">Reference proteome</keyword>
<dbReference type="Gene3D" id="2.40.128.110">
    <property type="entry name" value="Lipid/polyisoprenoid-binding, YceI-like"/>
    <property type="match status" value="1"/>
</dbReference>
<sequence length="177" mass="19091">MKKLSLAILILTVTLSSFAQVANNLTKASVTFKIKNMGINTGGKIGTVQADVQFVPSDLAKSKIDATAESASINTDNEMRDNHLKGEDYFDVAKYPKITMRSISFKHNSGNNYTGQFNLTIKDKTKQVTVPFTYTEAGGTAVVKGSFKINRKNFGVGGSSLVLADEATITIEAEVSK</sequence>
<name>A0A3E2NJS8_9SPHI</name>
<evidence type="ECO:0000313" key="4">
    <source>
        <dbReference type="Proteomes" id="UP000260823"/>
    </source>
</evidence>
<dbReference type="InterPro" id="IPR007372">
    <property type="entry name" value="Lipid/polyisoprenoid-bd_YceI"/>
</dbReference>
<dbReference type="SMART" id="SM00867">
    <property type="entry name" value="YceI"/>
    <property type="match status" value="1"/>
</dbReference>
<proteinExistence type="predicted"/>
<evidence type="ECO:0000256" key="1">
    <source>
        <dbReference type="SAM" id="SignalP"/>
    </source>
</evidence>
<feature type="chain" id="PRO_5017567633" evidence="1">
    <location>
        <begin position="20"/>
        <end position="177"/>
    </location>
</feature>
<evidence type="ECO:0000313" key="3">
    <source>
        <dbReference type="EMBL" id="RFZ81247.1"/>
    </source>
</evidence>
<dbReference type="RefSeq" id="WP_117384922.1">
    <property type="nucleotide sequence ID" value="NZ_QWDE01000006.1"/>
</dbReference>
<dbReference type="PANTHER" id="PTHR34406">
    <property type="entry name" value="PROTEIN YCEI"/>
    <property type="match status" value="1"/>
</dbReference>
<dbReference type="AlphaFoldDB" id="A0A3E2NJS8"/>